<evidence type="ECO:0000313" key="3">
    <source>
        <dbReference type="Proteomes" id="UP000193411"/>
    </source>
</evidence>
<dbReference type="Proteomes" id="UP000193411">
    <property type="component" value="Unassembled WGS sequence"/>
</dbReference>
<feature type="chain" id="PRO_5012643862" description="Cysteine-rich protein" evidence="1">
    <location>
        <begin position="25"/>
        <end position="79"/>
    </location>
</feature>
<keyword evidence="1" id="KW-0732">Signal</keyword>
<gene>
    <name evidence="2" type="ORF">BCR44DRAFT_35654</name>
</gene>
<evidence type="ECO:0000313" key="2">
    <source>
        <dbReference type="EMBL" id="ORZ40009.1"/>
    </source>
</evidence>
<feature type="signal peptide" evidence="1">
    <location>
        <begin position="1"/>
        <end position="24"/>
    </location>
</feature>
<evidence type="ECO:0008006" key="4">
    <source>
        <dbReference type="Google" id="ProtNLM"/>
    </source>
</evidence>
<dbReference type="EMBL" id="MCFL01000004">
    <property type="protein sequence ID" value="ORZ40009.1"/>
    <property type="molecule type" value="Genomic_DNA"/>
</dbReference>
<evidence type="ECO:0000256" key="1">
    <source>
        <dbReference type="SAM" id="SignalP"/>
    </source>
</evidence>
<protein>
    <recommendedName>
        <fullName evidence="4">Cysteine-rich protein</fullName>
    </recommendedName>
</protein>
<dbReference type="AlphaFoldDB" id="A0A1Y2HZU7"/>
<reference evidence="2 3" key="1">
    <citation type="submission" date="2016-07" db="EMBL/GenBank/DDBJ databases">
        <title>Pervasive Adenine N6-methylation of Active Genes in Fungi.</title>
        <authorList>
            <consortium name="DOE Joint Genome Institute"/>
            <person name="Mondo S.J."/>
            <person name="Dannebaum R.O."/>
            <person name="Kuo R.C."/>
            <person name="Labutti K."/>
            <person name="Haridas S."/>
            <person name="Kuo A."/>
            <person name="Salamov A."/>
            <person name="Ahrendt S.R."/>
            <person name="Lipzen A."/>
            <person name="Sullivan W."/>
            <person name="Andreopoulos W.B."/>
            <person name="Clum A."/>
            <person name="Lindquist E."/>
            <person name="Daum C."/>
            <person name="Ramamoorthy G.K."/>
            <person name="Gryganskyi A."/>
            <person name="Culley D."/>
            <person name="Magnuson J.K."/>
            <person name="James T.Y."/>
            <person name="O'Malley M.A."/>
            <person name="Stajich J.E."/>
            <person name="Spatafora J.W."/>
            <person name="Visel A."/>
            <person name="Grigoriev I.V."/>
        </authorList>
    </citation>
    <scope>NUCLEOTIDE SEQUENCE [LARGE SCALE GENOMIC DNA]</scope>
    <source>
        <strain evidence="2 3">PL171</strain>
    </source>
</reference>
<dbReference type="PANTHER" id="PTHR37475:SF1">
    <property type="entry name" value="ZYGOTE-SPECIFIC PROTEIN"/>
    <property type="match status" value="1"/>
</dbReference>
<sequence length="79" mass="7882">MRSATIIFTILVTILLCGIQAVNAGLVTYAACQSGCNIAVVACYAAAGVVFGVGSVPICNVQQGLCMATCAAMALTPTP</sequence>
<comment type="caution">
    <text evidence="2">The sequence shown here is derived from an EMBL/GenBank/DDBJ whole genome shotgun (WGS) entry which is preliminary data.</text>
</comment>
<proteinExistence type="predicted"/>
<keyword evidence="3" id="KW-1185">Reference proteome</keyword>
<name>A0A1Y2HZU7_9FUNG</name>
<dbReference type="PANTHER" id="PTHR37475">
    <property type="entry name" value="ZYGOTE-SPECIFIC CLASS V COPY B GENE PROTEIN"/>
    <property type="match status" value="1"/>
</dbReference>
<accession>A0A1Y2HZU7</accession>
<organism evidence="2 3">
    <name type="scientific">Catenaria anguillulae PL171</name>
    <dbReference type="NCBI Taxonomy" id="765915"/>
    <lineage>
        <taxon>Eukaryota</taxon>
        <taxon>Fungi</taxon>
        <taxon>Fungi incertae sedis</taxon>
        <taxon>Blastocladiomycota</taxon>
        <taxon>Blastocladiomycetes</taxon>
        <taxon>Blastocladiales</taxon>
        <taxon>Catenariaceae</taxon>
        <taxon>Catenaria</taxon>
    </lineage>
</organism>